<dbReference type="PROSITE" id="PS51375">
    <property type="entry name" value="PPR"/>
    <property type="match status" value="6"/>
</dbReference>
<protein>
    <submittedName>
        <fullName evidence="3">Pentatricopeptide repeat-containing protein</fullName>
    </submittedName>
</protein>
<dbReference type="Pfam" id="PF20431">
    <property type="entry name" value="E_motif"/>
    <property type="match status" value="1"/>
</dbReference>
<dbReference type="FunFam" id="1.25.40.10:FF:000958">
    <property type="entry name" value="Pentatricopeptide repeat-containing protein At4g39530"/>
    <property type="match status" value="1"/>
</dbReference>
<dbReference type="Gene3D" id="1.25.40.10">
    <property type="entry name" value="Tetratricopeptide repeat domain"/>
    <property type="match status" value="6"/>
</dbReference>
<dbReference type="Proteomes" id="UP001140949">
    <property type="component" value="Unassembled WGS sequence"/>
</dbReference>
<name>A0AAX6H0E2_IRIPA</name>
<dbReference type="FunFam" id="1.25.40.10:FF:000381">
    <property type="entry name" value="Pentatricopeptide repeat-containing protein"/>
    <property type="match status" value="1"/>
</dbReference>
<feature type="repeat" description="PPR" evidence="2">
    <location>
        <begin position="49"/>
        <end position="83"/>
    </location>
</feature>
<dbReference type="FunFam" id="1.25.40.10:FF:000344">
    <property type="entry name" value="Pentatricopeptide repeat-containing protein"/>
    <property type="match status" value="1"/>
</dbReference>
<dbReference type="FunFam" id="1.25.40.10:FF:000090">
    <property type="entry name" value="Pentatricopeptide repeat-containing protein, chloroplastic"/>
    <property type="match status" value="1"/>
</dbReference>
<feature type="repeat" description="PPR" evidence="2">
    <location>
        <begin position="385"/>
        <end position="419"/>
    </location>
</feature>
<dbReference type="NCBIfam" id="TIGR00756">
    <property type="entry name" value="PPR"/>
    <property type="match status" value="6"/>
</dbReference>
<keyword evidence="1" id="KW-0677">Repeat</keyword>
<dbReference type="PANTHER" id="PTHR47926">
    <property type="entry name" value="PENTATRICOPEPTIDE REPEAT-CONTAINING PROTEIN"/>
    <property type="match status" value="1"/>
</dbReference>
<dbReference type="InterPro" id="IPR011990">
    <property type="entry name" value="TPR-like_helical_dom_sf"/>
</dbReference>
<dbReference type="InterPro" id="IPR002885">
    <property type="entry name" value="PPR_rpt"/>
</dbReference>
<feature type="repeat" description="PPR" evidence="2">
    <location>
        <begin position="588"/>
        <end position="622"/>
    </location>
</feature>
<dbReference type="FunFam" id="1.25.40.10:FF:000353">
    <property type="entry name" value="Pentatricopeptide repeat-containing protein At4g39530"/>
    <property type="match status" value="1"/>
</dbReference>
<evidence type="ECO:0000256" key="1">
    <source>
        <dbReference type="ARBA" id="ARBA00022737"/>
    </source>
</evidence>
<sequence>MKVHPSTPPCGRLLAQLLQQCLSSPNETHLQLHLRPVHARSIVVHSSSDLFLNNLLLNAYSKSNAPLDARKVFDRMPHRNLISYSSLISAHTHHRHCAEALSLFSAFVASPGGPKPNEFILASVLRACVQSEAAGAALQVHCLSVKSGFHLDVFVGTSLIAFYSKSGSMDDAASVFDEMPVKNSVTWTAIISGYVQTGRSDVSLRLFDRMRASGVEADKFVVSSVVSACSALGFLQGGRQAHGFVFRSGMRMDVSVNNVLIDLYCRCGRVRTARRVFDWTRVKNLVSWSSMISGYMQNLFEREAISLFLEMGRSGWLPDAFACTSVLCSCGSIKALEVGAQIHAFTIKAVLESDDYVKNALIDMYSKCDSLDDARLVFDASDDLNVVSYNAMIEGYARQDKIAEAFTLFNDMRRSKLLRPSLLTFVSLLGVSASLSLVYSSKQVHCLVIKSGVSLDFYAGSALVDVYSKCSCVDDARTLFDEIDEKDLVVWNAMISGYTQNDLGEDALNLFHQLRVSGMRPDQFTFVAVLTVASNLASLFHGLQFHNHIIKAGVDYDSHVSNALVDMYAKCGCIQEAWLLFDSTRGRDVVCWNSMISRYAHHGYAKEALRVFQLMRGEKIEPNYVTFVGVLSACDHVGLVDEGLHHFNSMKQDFNIEPGMEHYASVVNLLGRAGKLDDTKEFIERMPIVPAAIVWRSLLSACREFGNVELGRYAAGKAISIDPNDTGPYVLLSNIYASKGMWQQVKELRKRMDSAGVVKEAGYSWIEVMNKVHVFIARGRAHKEADLIYSVLDGLAQTIKSAEFLP</sequence>
<evidence type="ECO:0000313" key="3">
    <source>
        <dbReference type="EMBL" id="KAJ6834244.1"/>
    </source>
</evidence>
<dbReference type="Pfam" id="PF01535">
    <property type="entry name" value="PPR"/>
    <property type="match status" value="6"/>
</dbReference>
<dbReference type="Pfam" id="PF13041">
    <property type="entry name" value="PPR_2"/>
    <property type="match status" value="4"/>
</dbReference>
<comment type="caution">
    <text evidence="3">The sequence shown here is derived from an EMBL/GenBank/DDBJ whole genome shotgun (WGS) entry which is preliminary data.</text>
</comment>
<reference evidence="3" key="1">
    <citation type="journal article" date="2023" name="GigaByte">
        <title>Genome assembly of the bearded iris, Iris pallida Lam.</title>
        <authorList>
            <person name="Bruccoleri R.E."/>
            <person name="Oakeley E.J."/>
            <person name="Faust A.M.E."/>
            <person name="Altorfer M."/>
            <person name="Dessus-Babus S."/>
            <person name="Burckhardt D."/>
            <person name="Oertli M."/>
            <person name="Naumann U."/>
            <person name="Petersen F."/>
            <person name="Wong J."/>
        </authorList>
    </citation>
    <scope>NUCLEOTIDE SEQUENCE</scope>
    <source>
        <strain evidence="3">GSM-AAB239-AS_SAM_17_03QT</strain>
    </source>
</reference>
<evidence type="ECO:0000256" key="2">
    <source>
        <dbReference type="PROSITE-ProRule" id="PRU00708"/>
    </source>
</evidence>
<gene>
    <name evidence="3" type="ORF">M6B38_336375</name>
</gene>
<dbReference type="AlphaFoldDB" id="A0AAX6H0E2"/>
<feature type="repeat" description="PPR" evidence="2">
    <location>
        <begin position="487"/>
        <end position="521"/>
    </location>
</feature>
<feature type="repeat" description="PPR" evidence="2">
    <location>
        <begin position="284"/>
        <end position="318"/>
    </location>
</feature>
<feature type="repeat" description="PPR" evidence="2">
    <location>
        <begin position="183"/>
        <end position="217"/>
    </location>
</feature>
<dbReference type="InterPro" id="IPR046848">
    <property type="entry name" value="E_motif"/>
</dbReference>
<dbReference type="InterPro" id="IPR046960">
    <property type="entry name" value="PPR_At4g14850-like_plant"/>
</dbReference>
<evidence type="ECO:0000313" key="4">
    <source>
        <dbReference type="Proteomes" id="UP001140949"/>
    </source>
</evidence>
<dbReference type="EMBL" id="JANAVB010014600">
    <property type="protein sequence ID" value="KAJ6834244.1"/>
    <property type="molecule type" value="Genomic_DNA"/>
</dbReference>
<dbReference type="GO" id="GO:0009451">
    <property type="term" value="P:RNA modification"/>
    <property type="evidence" value="ECO:0007669"/>
    <property type="project" value="InterPro"/>
</dbReference>
<dbReference type="SUPFAM" id="SSF48452">
    <property type="entry name" value="TPR-like"/>
    <property type="match status" value="1"/>
</dbReference>
<accession>A0AAX6H0E2</accession>
<organism evidence="3 4">
    <name type="scientific">Iris pallida</name>
    <name type="common">Sweet iris</name>
    <dbReference type="NCBI Taxonomy" id="29817"/>
    <lineage>
        <taxon>Eukaryota</taxon>
        <taxon>Viridiplantae</taxon>
        <taxon>Streptophyta</taxon>
        <taxon>Embryophyta</taxon>
        <taxon>Tracheophyta</taxon>
        <taxon>Spermatophyta</taxon>
        <taxon>Magnoliopsida</taxon>
        <taxon>Liliopsida</taxon>
        <taxon>Asparagales</taxon>
        <taxon>Iridaceae</taxon>
        <taxon>Iridoideae</taxon>
        <taxon>Irideae</taxon>
        <taxon>Iris</taxon>
    </lineage>
</organism>
<keyword evidence="4" id="KW-1185">Reference proteome</keyword>
<proteinExistence type="predicted"/>
<dbReference type="PANTHER" id="PTHR47926:SF527">
    <property type="entry name" value="PENTATRICOPEPTIDE REPEAT-CONTAINING PROTEIN"/>
    <property type="match status" value="1"/>
</dbReference>
<reference evidence="3" key="2">
    <citation type="submission" date="2023-04" db="EMBL/GenBank/DDBJ databases">
        <authorList>
            <person name="Bruccoleri R.E."/>
            <person name="Oakeley E.J."/>
            <person name="Faust A.-M."/>
            <person name="Dessus-Babus S."/>
            <person name="Altorfer M."/>
            <person name="Burckhardt D."/>
            <person name="Oertli M."/>
            <person name="Naumann U."/>
            <person name="Petersen F."/>
            <person name="Wong J."/>
        </authorList>
    </citation>
    <scope>NUCLEOTIDE SEQUENCE</scope>
    <source>
        <strain evidence="3">GSM-AAB239-AS_SAM_17_03QT</strain>
        <tissue evidence="3">Leaf</tissue>
    </source>
</reference>
<dbReference type="GO" id="GO:0003723">
    <property type="term" value="F:RNA binding"/>
    <property type="evidence" value="ECO:0007669"/>
    <property type="project" value="InterPro"/>
</dbReference>